<proteinExistence type="predicted"/>
<feature type="region of interest" description="Disordered" evidence="1">
    <location>
        <begin position="42"/>
        <end position="86"/>
    </location>
</feature>
<evidence type="ECO:0000256" key="1">
    <source>
        <dbReference type="SAM" id="MobiDB-lite"/>
    </source>
</evidence>
<evidence type="ECO:0000313" key="2">
    <source>
        <dbReference type="EMBL" id="PQQ14198.1"/>
    </source>
</evidence>
<name>A0A314ZAQ8_PRUYE</name>
<comment type="caution">
    <text evidence="2">The sequence shown here is derived from an EMBL/GenBank/DDBJ whole genome shotgun (WGS) entry which is preliminary data.</text>
</comment>
<sequence length="86" mass="9380">MIHWNPSGTLSPQALRSKLIATGMFRLMPKILALMAVQRHTEASRSMRPKRIVQQGLTGTRPTLTLTNPPSTSAQTPNCRASLGQA</sequence>
<evidence type="ECO:0000313" key="3">
    <source>
        <dbReference type="Proteomes" id="UP000250321"/>
    </source>
</evidence>
<reference evidence="2 3" key="1">
    <citation type="submission" date="2018-02" db="EMBL/GenBank/DDBJ databases">
        <title>Draft genome of wild Prunus yedoensis var. nudiflora.</title>
        <authorList>
            <person name="Baek S."/>
            <person name="Kim J.-H."/>
            <person name="Choi K."/>
            <person name="Kim G.-B."/>
            <person name="Cho A."/>
            <person name="Jang H."/>
            <person name="Shin C.-H."/>
            <person name="Yu H.-J."/>
            <person name="Mun J.-H."/>
        </authorList>
    </citation>
    <scope>NUCLEOTIDE SEQUENCE [LARGE SCALE GENOMIC DNA]</scope>
    <source>
        <strain evidence="3">cv. Jeju island</strain>
        <tissue evidence="2">Leaf</tissue>
    </source>
</reference>
<dbReference type="EMBL" id="PJQY01000269">
    <property type="protein sequence ID" value="PQQ14198.1"/>
    <property type="molecule type" value="Genomic_DNA"/>
</dbReference>
<feature type="compositionally biased region" description="Low complexity" evidence="1">
    <location>
        <begin position="57"/>
        <end position="72"/>
    </location>
</feature>
<protein>
    <submittedName>
        <fullName evidence="2">Uncharacterized protein</fullName>
    </submittedName>
</protein>
<dbReference type="AlphaFoldDB" id="A0A314ZAQ8"/>
<dbReference type="OrthoDB" id="1749752at2759"/>
<accession>A0A314ZAQ8</accession>
<keyword evidence="3" id="KW-1185">Reference proteome</keyword>
<organism evidence="2 3">
    <name type="scientific">Prunus yedoensis var. nudiflora</name>
    <dbReference type="NCBI Taxonomy" id="2094558"/>
    <lineage>
        <taxon>Eukaryota</taxon>
        <taxon>Viridiplantae</taxon>
        <taxon>Streptophyta</taxon>
        <taxon>Embryophyta</taxon>
        <taxon>Tracheophyta</taxon>
        <taxon>Spermatophyta</taxon>
        <taxon>Magnoliopsida</taxon>
        <taxon>eudicotyledons</taxon>
        <taxon>Gunneridae</taxon>
        <taxon>Pentapetalae</taxon>
        <taxon>rosids</taxon>
        <taxon>fabids</taxon>
        <taxon>Rosales</taxon>
        <taxon>Rosaceae</taxon>
        <taxon>Amygdaloideae</taxon>
        <taxon>Amygdaleae</taxon>
        <taxon>Prunus</taxon>
    </lineage>
</organism>
<gene>
    <name evidence="2" type="ORF">Pyn_06003</name>
</gene>
<dbReference type="Proteomes" id="UP000250321">
    <property type="component" value="Unassembled WGS sequence"/>
</dbReference>
<feature type="compositionally biased region" description="Polar residues" evidence="1">
    <location>
        <begin position="73"/>
        <end position="86"/>
    </location>
</feature>